<dbReference type="EMBL" id="QUQM01000005">
    <property type="protein sequence ID" value="KAA8642923.1"/>
    <property type="molecule type" value="Genomic_DNA"/>
</dbReference>
<accession>A0A5M9MDA7</accession>
<keyword evidence="1" id="KW-0812">Transmembrane</keyword>
<protein>
    <recommendedName>
        <fullName evidence="4">Major facilitator superfamily (MFS) profile domain-containing protein</fullName>
    </recommendedName>
</protein>
<name>A0A5M9MDA7_9EURO</name>
<dbReference type="RefSeq" id="XP_033422285.1">
    <property type="nucleotide sequence ID" value="XM_033574267.1"/>
</dbReference>
<sequence length="80" mass="8130">MTAFQPNVLAVVLFAGQGTGGGGINVLVDIIVCDLVLLYESSWFTGVIFSMFVVALSLCPIIGGLITQNASPGAGSPNSV</sequence>
<evidence type="ECO:0000256" key="1">
    <source>
        <dbReference type="SAM" id="Phobius"/>
    </source>
</evidence>
<dbReference type="Proteomes" id="UP000324241">
    <property type="component" value="Unassembled WGS sequence"/>
</dbReference>
<gene>
    <name evidence="2" type="ORF">ATNIH1004_009684</name>
</gene>
<dbReference type="VEuPathDB" id="FungiDB:EYZ11_009654"/>
<dbReference type="Gene3D" id="1.20.1720.10">
    <property type="entry name" value="Multidrug resistance protein D"/>
    <property type="match status" value="1"/>
</dbReference>
<evidence type="ECO:0008006" key="4">
    <source>
        <dbReference type="Google" id="ProtNLM"/>
    </source>
</evidence>
<evidence type="ECO:0000313" key="2">
    <source>
        <dbReference type="EMBL" id="KAA8642923.1"/>
    </source>
</evidence>
<organism evidence="2 3">
    <name type="scientific">Aspergillus tanneri</name>
    <dbReference type="NCBI Taxonomy" id="1220188"/>
    <lineage>
        <taxon>Eukaryota</taxon>
        <taxon>Fungi</taxon>
        <taxon>Dikarya</taxon>
        <taxon>Ascomycota</taxon>
        <taxon>Pezizomycotina</taxon>
        <taxon>Eurotiomycetes</taxon>
        <taxon>Eurotiomycetidae</taxon>
        <taxon>Eurotiales</taxon>
        <taxon>Aspergillaceae</taxon>
        <taxon>Aspergillus</taxon>
        <taxon>Aspergillus subgen. Circumdati</taxon>
    </lineage>
</organism>
<dbReference type="GeneID" id="54332386"/>
<proteinExistence type="predicted"/>
<evidence type="ECO:0000313" key="3">
    <source>
        <dbReference type="Proteomes" id="UP000324241"/>
    </source>
</evidence>
<dbReference type="AlphaFoldDB" id="A0A5M9MDA7"/>
<keyword evidence="1" id="KW-1133">Transmembrane helix</keyword>
<comment type="caution">
    <text evidence="2">The sequence shown here is derived from an EMBL/GenBank/DDBJ whole genome shotgun (WGS) entry which is preliminary data.</text>
</comment>
<reference evidence="2 3" key="1">
    <citation type="submission" date="2019-08" db="EMBL/GenBank/DDBJ databases">
        <title>The genome sequence of a newly discovered highly antifungal drug resistant Aspergillus species, Aspergillus tanneri NIH 1004.</title>
        <authorList>
            <person name="Mounaud S."/>
            <person name="Singh I."/>
            <person name="Joardar V."/>
            <person name="Pakala S."/>
            <person name="Pakala S."/>
            <person name="Venepally P."/>
            <person name="Chung J.K."/>
            <person name="Losada L."/>
            <person name="Nierman W.C."/>
        </authorList>
    </citation>
    <scope>NUCLEOTIDE SEQUENCE [LARGE SCALE GENOMIC DNA]</scope>
    <source>
        <strain evidence="2 3">NIH1004</strain>
    </source>
</reference>
<feature type="transmembrane region" description="Helical" evidence="1">
    <location>
        <begin position="44"/>
        <end position="66"/>
    </location>
</feature>
<keyword evidence="1" id="KW-0472">Membrane</keyword>